<keyword evidence="3" id="KW-1185">Reference proteome</keyword>
<dbReference type="EMBL" id="KV427673">
    <property type="protein sequence ID" value="KZT00926.1"/>
    <property type="molecule type" value="Genomic_DNA"/>
</dbReference>
<keyword evidence="1" id="KW-1133">Transmembrane helix</keyword>
<sequence>MSATQGFGVEPAEPMDHWRDTYLQGARSLSSSWTFQPARSHNLGRGTSTQSPHGATDTEIFVEASMAERFRFRVVLRRMTVAALRSAICAALGGSITHDVFPWSYRVSFLRTVVPSMAGSYVLALLVSFIWSAMIKCGVVSGQDEARGINGSGLRQTFPRSITAAAITIFGQILGAISIHPRRRNVPRSCPLCA</sequence>
<organism evidence="2 3">
    <name type="scientific">Laetiporus sulphureus 93-53</name>
    <dbReference type="NCBI Taxonomy" id="1314785"/>
    <lineage>
        <taxon>Eukaryota</taxon>
        <taxon>Fungi</taxon>
        <taxon>Dikarya</taxon>
        <taxon>Basidiomycota</taxon>
        <taxon>Agaricomycotina</taxon>
        <taxon>Agaricomycetes</taxon>
        <taxon>Polyporales</taxon>
        <taxon>Laetiporus</taxon>
    </lineage>
</organism>
<dbReference type="AlphaFoldDB" id="A0A165BF70"/>
<gene>
    <name evidence="2" type="ORF">LAESUDRAFT_502841</name>
</gene>
<dbReference type="RefSeq" id="XP_040758666.1">
    <property type="nucleotide sequence ID" value="XM_040902711.1"/>
</dbReference>
<feature type="transmembrane region" description="Helical" evidence="1">
    <location>
        <begin position="118"/>
        <end position="140"/>
    </location>
</feature>
<evidence type="ECO:0000313" key="2">
    <source>
        <dbReference type="EMBL" id="KZT00926.1"/>
    </source>
</evidence>
<feature type="transmembrane region" description="Helical" evidence="1">
    <location>
        <begin position="161"/>
        <end position="179"/>
    </location>
</feature>
<accession>A0A165BF70</accession>
<name>A0A165BF70_9APHY</name>
<reference evidence="2 3" key="1">
    <citation type="journal article" date="2016" name="Mol. Biol. Evol.">
        <title>Comparative Genomics of Early-Diverging Mushroom-Forming Fungi Provides Insights into the Origins of Lignocellulose Decay Capabilities.</title>
        <authorList>
            <person name="Nagy L.G."/>
            <person name="Riley R."/>
            <person name="Tritt A."/>
            <person name="Adam C."/>
            <person name="Daum C."/>
            <person name="Floudas D."/>
            <person name="Sun H."/>
            <person name="Yadav J.S."/>
            <person name="Pangilinan J."/>
            <person name="Larsson K.H."/>
            <person name="Matsuura K."/>
            <person name="Barry K."/>
            <person name="Labutti K."/>
            <person name="Kuo R."/>
            <person name="Ohm R.A."/>
            <person name="Bhattacharya S.S."/>
            <person name="Shirouzu T."/>
            <person name="Yoshinaga Y."/>
            <person name="Martin F.M."/>
            <person name="Grigoriev I.V."/>
            <person name="Hibbett D.S."/>
        </authorList>
    </citation>
    <scope>NUCLEOTIDE SEQUENCE [LARGE SCALE GENOMIC DNA]</scope>
    <source>
        <strain evidence="2 3">93-53</strain>
    </source>
</reference>
<protein>
    <submittedName>
        <fullName evidence="2">Uncharacterized protein</fullName>
    </submittedName>
</protein>
<dbReference type="InParanoid" id="A0A165BF70"/>
<evidence type="ECO:0000313" key="3">
    <source>
        <dbReference type="Proteomes" id="UP000076871"/>
    </source>
</evidence>
<keyword evidence="1" id="KW-0812">Transmembrane</keyword>
<dbReference type="GeneID" id="63819742"/>
<proteinExistence type="predicted"/>
<keyword evidence="1" id="KW-0472">Membrane</keyword>
<evidence type="ECO:0000256" key="1">
    <source>
        <dbReference type="SAM" id="Phobius"/>
    </source>
</evidence>
<feature type="transmembrane region" description="Helical" evidence="1">
    <location>
        <begin position="79"/>
        <end position="98"/>
    </location>
</feature>
<dbReference type="Proteomes" id="UP000076871">
    <property type="component" value="Unassembled WGS sequence"/>
</dbReference>